<evidence type="ECO:0000313" key="1">
    <source>
        <dbReference type="EMBL" id="RNA28536.1"/>
    </source>
</evidence>
<dbReference type="Proteomes" id="UP000276133">
    <property type="component" value="Unassembled WGS sequence"/>
</dbReference>
<accession>A0A3M7RYE5</accession>
<keyword evidence="2" id="KW-1185">Reference proteome</keyword>
<dbReference type="AlphaFoldDB" id="A0A3M7RYE5"/>
<name>A0A3M7RYE5_BRAPC</name>
<protein>
    <submittedName>
        <fullName evidence="1">Uncharacterized protein</fullName>
    </submittedName>
</protein>
<dbReference type="EMBL" id="REGN01002372">
    <property type="protein sequence ID" value="RNA28536.1"/>
    <property type="molecule type" value="Genomic_DNA"/>
</dbReference>
<gene>
    <name evidence="1" type="ORF">BpHYR1_048219</name>
</gene>
<sequence>MLQIQTALLKSEKNCKNRAKTLKSNRQKFYYRFLPINPNKNEIINCLRQRRSLKQINESTNI</sequence>
<organism evidence="1 2">
    <name type="scientific">Brachionus plicatilis</name>
    <name type="common">Marine rotifer</name>
    <name type="synonym">Brachionus muelleri</name>
    <dbReference type="NCBI Taxonomy" id="10195"/>
    <lineage>
        <taxon>Eukaryota</taxon>
        <taxon>Metazoa</taxon>
        <taxon>Spiralia</taxon>
        <taxon>Gnathifera</taxon>
        <taxon>Rotifera</taxon>
        <taxon>Eurotatoria</taxon>
        <taxon>Monogononta</taxon>
        <taxon>Pseudotrocha</taxon>
        <taxon>Ploima</taxon>
        <taxon>Brachionidae</taxon>
        <taxon>Brachionus</taxon>
    </lineage>
</organism>
<reference evidence="1 2" key="1">
    <citation type="journal article" date="2018" name="Sci. Rep.">
        <title>Genomic signatures of local adaptation to the degree of environmental predictability in rotifers.</title>
        <authorList>
            <person name="Franch-Gras L."/>
            <person name="Hahn C."/>
            <person name="Garcia-Roger E.M."/>
            <person name="Carmona M.J."/>
            <person name="Serra M."/>
            <person name="Gomez A."/>
        </authorList>
    </citation>
    <scope>NUCLEOTIDE SEQUENCE [LARGE SCALE GENOMIC DNA]</scope>
    <source>
        <strain evidence="1">HYR1</strain>
    </source>
</reference>
<evidence type="ECO:0000313" key="2">
    <source>
        <dbReference type="Proteomes" id="UP000276133"/>
    </source>
</evidence>
<comment type="caution">
    <text evidence="1">The sequence shown here is derived from an EMBL/GenBank/DDBJ whole genome shotgun (WGS) entry which is preliminary data.</text>
</comment>
<proteinExistence type="predicted"/>